<sequence>MSSSSSFDVSEIKGNLTVSQKRTATKIFQHFIGTPDTSFGAEIGRNLRIVEISVGDSRGEEFHIDEDEGFAWDEEQRAYRSFGNQRKRDETRTATSISAKDAVARTVCEIDVTRNMCNIYGTLHGGCAAYMIDPCSVSALVSLGIVTGVDGTGVSQSMSLQWHRSATV</sequence>
<evidence type="ECO:0000313" key="2">
    <source>
        <dbReference type="Proteomes" id="UP001437256"/>
    </source>
</evidence>
<dbReference type="Proteomes" id="UP001437256">
    <property type="component" value="Unassembled WGS sequence"/>
</dbReference>
<accession>A0ABR3A8F0</accession>
<dbReference type="InterPro" id="IPR029069">
    <property type="entry name" value="HotDog_dom_sf"/>
</dbReference>
<protein>
    <submittedName>
        <fullName evidence="1">Uncharacterized protein</fullName>
    </submittedName>
</protein>
<evidence type="ECO:0000313" key="1">
    <source>
        <dbReference type="EMBL" id="KAL0070266.1"/>
    </source>
</evidence>
<organism evidence="1 2">
    <name type="scientific">Marasmius tenuissimus</name>
    <dbReference type="NCBI Taxonomy" id="585030"/>
    <lineage>
        <taxon>Eukaryota</taxon>
        <taxon>Fungi</taxon>
        <taxon>Dikarya</taxon>
        <taxon>Basidiomycota</taxon>
        <taxon>Agaricomycotina</taxon>
        <taxon>Agaricomycetes</taxon>
        <taxon>Agaricomycetidae</taxon>
        <taxon>Agaricales</taxon>
        <taxon>Marasmiineae</taxon>
        <taxon>Marasmiaceae</taxon>
        <taxon>Marasmius</taxon>
    </lineage>
</organism>
<keyword evidence="2" id="KW-1185">Reference proteome</keyword>
<dbReference type="Gene3D" id="3.10.129.10">
    <property type="entry name" value="Hotdog Thioesterase"/>
    <property type="match status" value="1"/>
</dbReference>
<reference evidence="1 2" key="1">
    <citation type="submission" date="2024-05" db="EMBL/GenBank/DDBJ databases">
        <title>A draft genome resource for the thread blight pathogen Marasmius tenuissimus strain MS-2.</title>
        <authorList>
            <person name="Yulfo-Soto G.E."/>
            <person name="Baruah I.K."/>
            <person name="Amoako-Attah I."/>
            <person name="Bukari Y."/>
            <person name="Meinhardt L.W."/>
            <person name="Bailey B.A."/>
            <person name="Cohen S.P."/>
        </authorList>
    </citation>
    <scope>NUCLEOTIDE SEQUENCE [LARGE SCALE GENOMIC DNA]</scope>
    <source>
        <strain evidence="1 2">MS-2</strain>
    </source>
</reference>
<dbReference type="EMBL" id="JBBXMP010000008">
    <property type="protein sequence ID" value="KAL0070266.1"/>
    <property type="molecule type" value="Genomic_DNA"/>
</dbReference>
<comment type="caution">
    <text evidence="1">The sequence shown here is derived from an EMBL/GenBank/DDBJ whole genome shotgun (WGS) entry which is preliminary data.</text>
</comment>
<dbReference type="SUPFAM" id="SSF54637">
    <property type="entry name" value="Thioesterase/thiol ester dehydrase-isomerase"/>
    <property type="match status" value="1"/>
</dbReference>
<gene>
    <name evidence="1" type="ORF">AAF712_002758</name>
</gene>
<name>A0ABR3A8F0_9AGAR</name>
<proteinExistence type="predicted"/>